<dbReference type="InterPro" id="IPR051050">
    <property type="entry name" value="Lipid_II_flippase_MurJ/MviN"/>
</dbReference>
<feature type="transmembrane region" description="Helical" evidence="8">
    <location>
        <begin position="201"/>
        <end position="221"/>
    </location>
</feature>
<keyword evidence="8 9" id="KW-0813">Transport</keyword>
<evidence type="ECO:0000313" key="10">
    <source>
        <dbReference type="EMBL" id="OGD25356.1"/>
    </source>
</evidence>
<dbReference type="GO" id="GO:0009252">
    <property type="term" value="P:peptidoglycan biosynthetic process"/>
    <property type="evidence" value="ECO:0007669"/>
    <property type="project" value="UniProtKB-UniRule"/>
</dbReference>
<keyword evidence="6 8" id="KW-1133">Transmembrane helix</keyword>
<reference evidence="10 11" key="1">
    <citation type="journal article" date="2016" name="Nat. Commun.">
        <title>Thousands of microbial genomes shed light on interconnected biogeochemical processes in an aquifer system.</title>
        <authorList>
            <person name="Anantharaman K."/>
            <person name="Brown C.T."/>
            <person name="Hug L.A."/>
            <person name="Sharon I."/>
            <person name="Castelle C.J."/>
            <person name="Probst A.J."/>
            <person name="Thomas B.C."/>
            <person name="Singh A."/>
            <person name="Wilkins M.J."/>
            <person name="Karaoz U."/>
            <person name="Brodie E.L."/>
            <person name="Williams K.H."/>
            <person name="Hubbard S.S."/>
            <person name="Banfield J.F."/>
        </authorList>
    </citation>
    <scope>NUCLEOTIDE SEQUENCE [LARGE SCALE GENOMIC DNA]</scope>
</reference>
<dbReference type="GO" id="GO:0008360">
    <property type="term" value="P:regulation of cell shape"/>
    <property type="evidence" value="ECO:0007669"/>
    <property type="project" value="UniProtKB-UniRule"/>
</dbReference>
<protein>
    <recommendedName>
        <fullName evidence="8">Probable lipid II flippase MurJ</fullName>
    </recommendedName>
</protein>
<evidence type="ECO:0000256" key="3">
    <source>
        <dbReference type="ARBA" id="ARBA00022692"/>
    </source>
</evidence>
<dbReference type="InterPro" id="IPR004268">
    <property type="entry name" value="MurJ"/>
</dbReference>
<sequence length="565" mass="62591">MFTIIGKFLNSKSQKISSAALIVALFALISRIFGLWRDRLLAGQFGAGQTLDIYYAAFKIPDLIYNLLIVGAISSAFIPVFHEYLTKDKDDIWRFVGNILNILLLALLIFSVILILFAPWLIFFIAPGFDQPSLDLTVKISRVLFLSPLLLGISALISALLQTYSRFLITSLAPIFYNLGIIFGIIFLAPSFGIWGLAYGVILGAFLHFIIQVPSLFNIGFKPKIILDFRNPGLIKIIKLWFPRTLGLLALQINSIVATAIASSLAIGSIAIFNFADNLRWVPIGIIGVAFSTAAFPAMSLAYAQGKKDLFLKRFSLAVRQTFFIVIPISLLFFVFRAQIVRIILGTGEFGWDETRLTAAVLGLFSFGIFAAALLPLFTRAFFAFHNTKTPVFINIISMSINVTLSFLFVTIFIKFPVLSHILANFLKVNDIKGIAILGLPLAITIASIINIAWHWFDLKKHIGDFGTSEIKKSLTKIIAASAIGVVFAYVGLYLLNIVFNTRTVFGLFLQTSGAFILAAFGYLITAFILKSEEILMLNMPATLFNWRGIKNPELTPGESLDDQY</sequence>
<gene>
    <name evidence="8" type="primary">murJ</name>
    <name evidence="10" type="ORF">A2819_01415</name>
</gene>
<dbReference type="Pfam" id="PF03023">
    <property type="entry name" value="MurJ"/>
    <property type="match status" value="1"/>
</dbReference>
<dbReference type="GO" id="GO:0071555">
    <property type="term" value="P:cell wall organization"/>
    <property type="evidence" value="ECO:0007669"/>
    <property type="project" value="UniProtKB-UniRule"/>
</dbReference>
<feature type="transmembrane region" description="Helical" evidence="8">
    <location>
        <begin position="434"/>
        <end position="457"/>
    </location>
</feature>
<comment type="subcellular location">
    <subcellularLocation>
        <location evidence="1 8">Cell membrane</location>
        <topology evidence="1 8">Multi-pass membrane protein</topology>
    </subcellularLocation>
</comment>
<comment type="similarity">
    <text evidence="8 9">Belongs to the MurJ/MviN family.</text>
</comment>
<evidence type="ECO:0000313" key="11">
    <source>
        <dbReference type="Proteomes" id="UP000176431"/>
    </source>
</evidence>
<comment type="caution">
    <text evidence="10">The sequence shown here is derived from an EMBL/GenBank/DDBJ whole genome shotgun (WGS) entry which is preliminary data.</text>
</comment>
<name>A0A1F5B448_9BACT</name>
<comment type="function">
    <text evidence="8 9">Involved in peptidoglycan biosynthesis. Transports lipid-linked peptidoglycan precursors from the inner to the outer leaflet of the cytoplasmic membrane.</text>
</comment>
<evidence type="ECO:0000256" key="4">
    <source>
        <dbReference type="ARBA" id="ARBA00022960"/>
    </source>
</evidence>
<dbReference type="PANTHER" id="PTHR47019">
    <property type="entry name" value="LIPID II FLIPPASE MURJ"/>
    <property type="match status" value="1"/>
</dbReference>
<dbReference type="GO" id="GO:0034204">
    <property type="term" value="P:lipid translocation"/>
    <property type="evidence" value="ECO:0007669"/>
    <property type="project" value="TreeGrafter"/>
</dbReference>
<dbReference type="NCBIfam" id="TIGR01695">
    <property type="entry name" value="murJ_mviN"/>
    <property type="match status" value="1"/>
</dbReference>
<dbReference type="PANTHER" id="PTHR47019:SF1">
    <property type="entry name" value="LIPID II FLIPPASE MURJ"/>
    <property type="match status" value="1"/>
</dbReference>
<accession>A0A1F5B448</accession>
<dbReference type="AlphaFoldDB" id="A0A1F5B448"/>
<feature type="transmembrane region" description="Helical" evidence="8">
    <location>
        <begin position="102"/>
        <end position="123"/>
    </location>
</feature>
<evidence type="ECO:0000256" key="8">
    <source>
        <dbReference type="HAMAP-Rule" id="MF_02078"/>
    </source>
</evidence>
<comment type="pathway">
    <text evidence="8">Cell wall biogenesis; peptidoglycan biosynthesis.</text>
</comment>
<feature type="transmembrane region" description="Helical" evidence="8">
    <location>
        <begin position="323"/>
        <end position="345"/>
    </location>
</feature>
<keyword evidence="2 8" id="KW-1003">Cell membrane</keyword>
<feature type="transmembrane region" description="Helical" evidence="8">
    <location>
        <begin position="281"/>
        <end position="303"/>
    </location>
</feature>
<dbReference type="PIRSF" id="PIRSF002869">
    <property type="entry name" value="MviN"/>
    <property type="match status" value="1"/>
</dbReference>
<feature type="transmembrane region" description="Helical" evidence="8">
    <location>
        <begin position="506"/>
        <end position="530"/>
    </location>
</feature>
<feature type="transmembrane region" description="Helical" evidence="8">
    <location>
        <begin position="63"/>
        <end position="81"/>
    </location>
</feature>
<feature type="transmembrane region" description="Helical" evidence="8">
    <location>
        <begin position="390"/>
        <end position="414"/>
    </location>
</feature>
<proteinExistence type="inferred from homology"/>
<evidence type="ECO:0000256" key="2">
    <source>
        <dbReference type="ARBA" id="ARBA00022475"/>
    </source>
</evidence>
<feature type="transmembrane region" description="Helical" evidence="8">
    <location>
        <begin position="16"/>
        <end position="36"/>
    </location>
</feature>
<dbReference type="GO" id="GO:0015648">
    <property type="term" value="F:lipid-linked peptidoglycan transporter activity"/>
    <property type="evidence" value="ECO:0007669"/>
    <property type="project" value="UniProtKB-UniRule"/>
</dbReference>
<keyword evidence="4 8" id="KW-0133">Cell shape</keyword>
<feature type="transmembrane region" description="Helical" evidence="8">
    <location>
        <begin position="246"/>
        <end position="275"/>
    </location>
</feature>
<keyword evidence="8 9" id="KW-0961">Cell wall biogenesis/degradation</keyword>
<dbReference type="HAMAP" id="MF_02078">
    <property type="entry name" value="MurJ_MviN"/>
    <property type="match status" value="1"/>
</dbReference>
<dbReference type="GO" id="GO:0005886">
    <property type="term" value="C:plasma membrane"/>
    <property type="evidence" value="ECO:0007669"/>
    <property type="project" value="UniProtKB-SubCell"/>
</dbReference>
<feature type="transmembrane region" description="Helical" evidence="8">
    <location>
        <begin position="143"/>
        <end position="163"/>
    </location>
</feature>
<keyword evidence="7 8" id="KW-0472">Membrane</keyword>
<evidence type="ECO:0000256" key="6">
    <source>
        <dbReference type="ARBA" id="ARBA00022989"/>
    </source>
</evidence>
<dbReference type="EMBL" id="MEYK01000014">
    <property type="protein sequence ID" value="OGD25356.1"/>
    <property type="molecule type" value="Genomic_DNA"/>
</dbReference>
<evidence type="ECO:0000256" key="9">
    <source>
        <dbReference type="PIRNR" id="PIRNR002869"/>
    </source>
</evidence>
<dbReference type="UniPathway" id="UPA00219"/>
<keyword evidence="5 8" id="KW-0573">Peptidoglycan synthesis</keyword>
<evidence type="ECO:0000256" key="7">
    <source>
        <dbReference type="ARBA" id="ARBA00023136"/>
    </source>
</evidence>
<evidence type="ECO:0000256" key="1">
    <source>
        <dbReference type="ARBA" id="ARBA00004651"/>
    </source>
</evidence>
<dbReference type="CDD" id="cd13123">
    <property type="entry name" value="MATE_MurJ_like"/>
    <property type="match status" value="1"/>
</dbReference>
<evidence type="ECO:0000256" key="5">
    <source>
        <dbReference type="ARBA" id="ARBA00022984"/>
    </source>
</evidence>
<dbReference type="Proteomes" id="UP000176431">
    <property type="component" value="Unassembled WGS sequence"/>
</dbReference>
<dbReference type="PRINTS" id="PR01806">
    <property type="entry name" value="VIRFACTRMVIN"/>
</dbReference>
<feature type="transmembrane region" description="Helical" evidence="8">
    <location>
        <begin position="357"/>
        <end position="378"/>
    </location>
</feature>
<feature type="transmembrane region" description="Helical" evidence="8">
    <location>
        <begin position="175"/>
        <end position="195"/>
    </location>
</feature>
<keyword evidence="3 8" id="KW-0812">Transmembrane</keyword>
<feature type="transmembrane region" description="Helical" evidence="8">
    <location>
        <begin position="478"/>
        <end position="500"/>
    </location>
</feature>
<organism evidence="10 11">
    <name type="scientific">Candidatus Azambacteria bacterium RIFCSPHIGHO2_01_FULL_40_24</name>
    <dbReference type="NCBI Taxonomy" id="1797301"/>
    <lineage>
        <taxon>Bacteria</taxon>
        <taxon>Candidatus Azamiibacteriota</taxon>
    </lineage>
</organism>